<dbReference type="Pfam" id="PF12951">
    <property type="entry name" value="PATR"/>
    <property type="match status" value="19"/>
</dbReference>
<dbReference type="Gene3D" id="2.40.128.130">
    <property type="entry name" value="Autotransporter beta-domain"/>
    <property type="match status" value="1"/>
</dbReference>
<feature type="compositionally biased region" description="Low complexity" evidence="3">
    <location>
        <begin position="2704"/>
        <end position="2732"/>
    </location>
</feature>
<evidence type="ECO:0000259" key="4">
    <source>
        <dbReference type="PROSITE" id="PS51208"/>
    </source>
</evidence>
<dbReference type="PANTHER" id="PTHR35037:SF3">
    <property type="entry name" value="C-TERMINAL REGION OF AIDA-LIKE PROTEIN"/>
    <property type="match status" value="1"/>
</dbReference>
<proteinExistence type="predicted"/>
<dbReference type="InterPro" id="IPR013425">
    <property type="entry name" value="Autotrns_rpt"/>
</dbReference>
<dbReference type="InterPro" id="IPR051551">
    <property type="entry name" value="Autotransporter_adhesion"/>
</dbReference>
<dbReference type="GO" id="GO:0019867">
    <property type="term" value="C:outer membrane"/>
    <property type="evidence" value="ECO:0007669"/>
    <property type="project" value="InterPro"/>
</dbReference>
<dbReference type="InterPro" id="IPR005546">
    <property type="entry name" value="Autotransporte_beta"/>
</dbReference>
<evidence type="ECO:0000256" key="1">
    <source>
        <dbReference type="ARBA" id="ARBA00022729"/>
    </source>
</evidence>
<dbReference type="SMART" id="SM00869">
    <property type="entry name" value="Autotransporter"/>
    <property type="match status" value="1"/>
</dbReference>
<dbReference type="InterPro" id="IPR011050">
    <property type="entry name" value="Pectin_lyase_fold/virulence"/>
</dbReference>
<dbReference type="SUPFAM" id="SSF51126">
    <property type="entry name" value="Pectin lyase-like"/>
    <property type="match status" value="3"/>
</dbReference>
<dbReference type="PROSITE" id="PS51208">
    <property type="entry name" value="AUTOTRANSPORTER"/>
    <property type="match status" value="1"/>
</dbReference>
<dbReference type="InterPro" id="IPR036709">
    <property type="entry name" value="Autotransporte_beta_dom_sf"/>
</dbReference>
<dbReference type="InterPro" id="IPR043990">
    <property type="entry name" value="AC_1"/>
</dbReference>
<comment type="caution">
    <text evidence="5">The sequence shown here is derived from an EMBL/GenBank/DDBJ whole genome shotgun (WGS) entry which is preliminary data.</text>
</comment>
<evidence type="ECO:0000313" key="5">
    <source>
        <dbReference type="EMBL" id="HAG3178258.1"/>
    </source>
</evidence>
<evidence type="ECO:0000256" key="3">
    <source>
        <dbReference type="SAM" id="MobiDB-lite"/>
    </source>
</evidence>
<evidence type="ECO:0000256" key="2">
    <source>
        <dbReference type="ARBA" id="ARBA00023026"/>
    </source>
</evidence>
<dbReference type="NCBIfam" id="TIGR02601">
    <property type="entry name" value="autotrns_rpt"/>
    <property type="match status" value="19"/>
</dbReference>
<feature type="domain" description="Autotransporter" evidence="4">
    <location>
        <begin position="2767"/>
        <end position="3048"/>
    </location>
</feature>
<dbReference type="CDD" id="cd01344">
    <property type="entry name" value="PL2_Passenger_AT"/>
    <property type="match status" value="1"/>
</dbReference>
<dbReference type="PANTHER" id="PTHR35037">
    <property type="entry name" value="C-TERMINAL REGION OF AIDA-LIKE PROTEIN"/>
    <property type="match status" value="1"/>
</dbReference>
<gene>
    <name evidence="5" type="ORF">G8Z49_003705</name>
</gene>
<reference evidence="5" key="1">
    <citation type="journal article" date="2018" name="Genome Biol.">
        <title>SKESA: strategic k-mer extension for scrupulous assemblies.</title>
        <authorList>
            <person name="Souvorov A."/>
            <person name="Agarwala R."/>
            <person name="Lipman D.J."/>
        </authorList>
    </citation>
    <scope>NUCLEOTIDE SEQUENCE</scope>
    <source>
        <strain evidence="5">MA.CK_07/00004777</strain>
    </source>
</reference>
<dbReference type="Gene3D" id="2.160.20.20">
    <property type="match status" value="8"/>
</dbReference>
<feature type="region of interest" description="Disordered" evidence="3">
    <location>
        <begin position="2654"/>
        <end position="2734"/>
    </location>
</feature>
<organism evidence="5">
    <name type="scientific">Salmonella enterica</name>
    <name type="common">Salmonella choleraesuis</name>
    <dbReference type="NCBI Taxonomy" id="28901"/>
    <lineage>
        <taxon>Bacteria</taxon>
        <taxon>Pseudomonadati</taxon>
        <taxon>Pseudomonadota</taxon>
        <taxon>Gammaproteobacteria</taxon>
        <taxon>Enterobacterales</taxon>
        <taxon>Enterobacteriaceae</taxon>
        <taxon>Salmonella</taxon>
    </lineage>
</organism>
<dbReference type="NCBIfam" id="TIGR01414">
    <property type="entry name" value="autotrans_barl"/>
    <property type="match status" value="1"/>
</dbReference>
<feature type="compositionally biased region" description="Acidic residues" evidence="3">
    <location>
        <begin position="2691"/>
        <end position="2703"/>
    </location>
</feature>
<dbReference type="InterPro" id="IPR024973">
    <property type="entry name" value="ESPR"/>
</dbReference>
<dbReference type="Pfam" id="PF13018">
    <property type="entry name" value="ESPR"/>
    <property type="match status" value="1"/>
</dbReference>
<reference evidence="5" key="2">
    <citation type="submission" date="2020-02" db="EMBL/GenBank/DDBJ databases">
        <authorList>
            <consortium name="NCBI Pathogen Detection Project"/>
        </authorList>
    </citation>
    <scope>NUCLEOTIDE SEQUENCE</scope>
    <source>
        <strain evidence="5">MA.CK_07/00004777</strain>
    </source>
</reference>
<dbReference type="InterPro" id="IPR006315">
    <property type="entry name" value="OM_autotransptr_brl_dom"/>
</dbReference>
<dbReference type="EMBL" id="DAAXYZ010000009">
    <property type="protein sequence ID" value="HAG3178258.1"/>
    <property type="molecule type" value="Genomic_DNA"/>
</dbReference>
<keyword evidence="1" id="KW-0732">Signal</keyword>
<protein>
    <submittedName>
        <fullName evidence="5">Autotransporter outer membrane beta-barrel domain-containing protein</fullName>
    </submittedName>
</protein>
<accession>A0A761LVP3</accession>
<dbReference type="InterPro" id="IPR012332">
    <property type="entry name" value="Autotransporter_pectin_lyase_C"/>
</dbReference>
<name>A0A761LVP3_SALER</name>
<dbReference type="Pfam" id="PF18883">
    <property type="entry name" value="AC_1"/>
    <property type="match status" value="1"/>
</dbReference>
<sequence>MNKTYNIIWNAARGMYIVTSELARSGSRAIVSVSASCAVTLLAMDAAPAVAEETRVSIPSQTTTYTLSGATPFVVETGNTVATDTATSAAIVGDNSNDWDLLIESGAVVGSSLTDSQAMNLDSLTGATSVHNQGTITGSNEDGTILLQNGGSVINDARIENSATYEHDPEDIPQEYAGVYMLNGGSYVSSESGVLEGVSGVIVQSGEAHITNGGMISSDGSWRSYGVEFRDGTYGTIVNTGTIITTASDGSNKIEDAAIYVHTLNDMAVSGSVSVDNSGLMQSDFITVALYHGSHFEVVNRVGGVITAGNSSLVGIKSTAMELKVGADNLVTNDGTISAYGTANTYGIHYGESTSGGVITNTGSITTTGGGAGDASVYVHGNGDGTVVNNSGTMSSTVYGVYLDSARSKGHTLNNQAGSAISANTAVAINGNGNTITNQGKMTGVSDGLLISGNNNIITTSGGEISGKNGIRVSKGSGNQITAKSGSKITTTSTGISIAGGNNQITTESGSAIVAKDNGILINSGANNVTNGGSITATGSSNSYGIQYNSGASGTITNTGTITTTGKGVGDASVYAHGGAVTINNSGTMDSSVFGVYVTTGHTLNNLAGGSITANTAVQLNGNNNTLANAGAILGDTNGVTISGSGNTLTSQGKITGGTNAILINSGSKNNTLTLNTGTEISGSITDDNNSASANNNLILDGEGTLGSSISGLNSVTSSGDWTLSGATMNLSGTTNSALWVKSGTLILNGAMTAKGGTVDSGTTLQIGNGGTLGAFNGDIVDNGTLTFNRSDAAAYGSVISGSGNVVKQGGGELTLSNNNSYSGGTTIAEGTLTATAGGALGSGNIDNRAYLKLDAASASDPFIVADLTTHSGATVEIGAGSTLQANTLTQQDGSTLTADLTATSGPAIRAKNVNLDGTLNVASPASQEPIRSTDDLISLALIESDNAISGDFDDITINGNAMNPDAFLTVVGQKNVNDTHYDLVETLTWYADRDNAAIDAHGTFNLADADDSFTVNTVLENVGANSGWNGQSLTKTGAGTLILNAENTYTGGTTISDGTLIATNVEALGTGDVTDNATLELNTGGDFTNNISGSGQVVKSGDETLTLSGANSYTGGTTISGGTLIASNVEALGTGDVTDNAVLELNTGGDFDNVISGSGQVVKSGDKTLTLSGTNTYRGGTTISGGALVASNVNALGSGDVTDNATLEMNTGGDFANNVGGTGSVVKSGDKTLTLSGTNSYTGGTTISGGTLVATNVDALGTGDVTNNATLELNTGGDFDNAISGSGQVVKSGDKTLTLSGANSYSGATTISGGTLIATHVNALGTGAIDNRASLLLDASGQFTVTDLTTESGGNTEIGAGSTLQATTLTQKSDSTLTINLNSNTVDPVIHAASQVSLAGTLDITGVGDVLDSDPASTDDLDTFTLIASDKTIAGDFEKLTVAGMDADLADFITVDGRIDDTGKQYELTTALTWYADRDDAVTDAHGTFNLTNADGSFAVNTVLENVDATLDPDSATGWDGTSLIKQGAGTLILNAENTYTGGTTISGGTLVATNVDALGSGDVTDDATLELNTGGTFDNAISGSGQVVKSGDKMLTLSGANSYSGGTLISDGTLVASNVEALGTGDVTNDAVLELNTGGDFDNAISGSGQVVKSGDETLTLSGSNTYTGGTLISGGTLVASNVEALGSGDVTNDAVLELNTGGDFTNNISGSGQVVKSGDETLTLSGANSYTGGTTISGGTLIASNVEALGTGDVTDNAVLELNTGGDFDNAISGSGQVEKSGDDVLTLSGANSYSGGTLISDGTLVATSVEALGSGDVTNNAVLELNTGGTFDNAISGSGQVVKSGDETLTLSGTNTYSGGTLISGGTLVASNVEALGTGDVTNNAVLELNTGGTFDNAISGSGQVVKSGDETLTLSGANSYTGGTLISGGTLVASNVEALGTGDVTDNAVLELNTGGDFDNAISGSGQVVKSGDETLTLSGANSYTGGTTISGGTLVATSVDALGSGDVTDNVVLELNTGGTFDNVISGSGQVVKSGDKTLTLSGSNTYTGGTTINDGTLIASNVEALGTGDITDNAVLELNTGGDFDNAISGSGQVVKSGDETLTLSGSNTYTGGTLISGGTLVASNVEALGSGDVTNDAVLELNTGGDFTNNISGSGQVVKSGDETLTLSGANSYTGGTLISDGTLVASNVEALGSGDVTDNATLEMNTGGDFDHAISGSGQVVKSGDKTLTLSGANSYTGGTTISGGTLVASNVEALGSGDIDNYASLQLNASGQFVTANLTTHDNATTAIGAGSALRANTLTQEANSTLAVHLTDSNSGAIVTADRANLGGTLDITGIGNVAKSWTRDAYAYTLIDTDSAINSDFAQFTVAGMDAKQVDFLTVDGRVNAADDTRYDVTASLSWYADSDNAATDAHGTFTLSEQGHSFTLNTALTDVDATLNPDSATYWDGKSLIKRGAGTLILGAQNTYSGDTDVQEGALWLAETATIGSAGSAQAVNIAANAAFGGHNATVNGHVNNLGNLYFVDTFTVNGDVVNSSAMISGSDQPNNTLTIAGNYTGNDGHLYLNTQLGDDSSPTDKLIVTGDTAGSTTLHITNVNGLGAQTVNGIEVIEVGGQSDGDFTLYKGHVDINAWTYTLKQDGGDWYLRSESDDVPDDGGEVTPPDDGGEVTPPDDGGEVTPPDDGGEVIPPDDDGDVTPPDDGGDVTPPDDGGDITPPDGGDVTPVAPQYRADIGVYLGNQWMARNLQMQTLYDREGSQYRSADGSIWMRFKAGKAESQAVNGNVDIDSDYSQFQLGGDILTWSDGAQSVTVGLMGSYINASTDSTGNRGADGSQFSANGSVDGYNLGLYATWFADAQSHRGAYIDSWYQYGAYNNSVDNDGLSASRYDSAAHAVSLETGYRYDIALSNRNTVSLTPQAQVTWQRYSADTVIDDGGTRISGQNDDSWTTRLGMRVDGKLYKESGRIQPFMEVNWLHASDNASATFGDTKVSQDLPNDRMEVKVGIQANVSERLSVYAQAAGQKGKNDYGDASFSLNMRYNW</sequence>
<keyword evidence="2" id="KW-0843">Virulence</keyword>
<dbReference type="SUPFAM" id="SSF103515">
    <property type="entry name" value="Autotransporter"/>
    <property type="match status" value="1"/>
</dbReference>